<dbReference type="EMBL" id="VNIA01000002">
    <property type="protein sequence ID" value="TYP99199.1"/>
    <property type="molecule type" value="Genomic_DNA"/>
</dbReference>
<keyword evidence="2" id="KW-0378">Hydrolase</keyword>
<dbReference type="GO" id="GO:0007165">
    <property type="term" value="P:signal transduction"/>
    <property type="evidence" value="ECO:0007669"/>
    <property type="project" value="TreeGrafter"/>
</dbReference>
<dbReference type="GO" id="GO:0008236">
    <property type="term" value="F:serine-type peptidase activity"/>
    <property type="evidence" value="ECO:0007669"/>
    <property type="project" value="InterPro"/>
</dbReference>
<dbReference type="PANTHER" id="PTHR32060:SF30">
    <property type="entry name" value="CARBOXY-TERMINAL PROCESSING PROTEASE CTPA"/>
    <property type="match status" value="1"/>
</dbReference>
<protein>
    <submittedName>
        <fullName evidence="2">C-terminal processing protease CtpA/Prc</fullName>
    </submittedName>
</protein>
<dbReference type="Proteomes" id="UP000323136">
    <property type="component" value="Unassembled WGS sequence"/>
</dbReference>
<comment type="caution">
    <text evidence="2">The sequence shown here is derived from an EMBL/GenBank/DDBJ whole genome shotgun (WGS) entry which is preliminary data.</text>
</comment>
<evidence type="ECO:0000259" key="1">
    <source>
        <dbReference type="SMART" id="SM00245"/>
    </source>
</evidence>
<accession>A0A5S5DX53</accession>
<gene>
    <name evidence="2" type="ORF">C7447_102520</name>
</gene>
<feature type="domain" description="Tail specific protease" evidence="1">
    <location>
        <begin position="195"/>
        <end position="404"/>
    </location>
</feature>
<dbReference type="RefSeq" id="WP_148869980.1">
    <property type="nucleotide sequence ID" value="NZ_VNIA01000002.1"/>
</dbReference>
<reference evidence="2 3" key="1">
    <citation type="submission" date="2019-07" db="EMBL/GenBank/DDBJ databases">
        <title>Genomic Encyclopedia of Type Strains, Phase IV (KMG-IV): sequencing the most valuable type-strain genomes for metagenomic binning, comparative biology and taxonomic classification.</title>
        <authorList>
            <person name="Goeker M."/>
        </authorList>
    </citation>
    <scope>NUCLEOTIDE SEQUENCE [LARGE SCALE GENOMIC DNA]</scope>
    <source>
        <strain evidence="2 3">DSM 18961</strain>
    </source>
</reference>
<sequence length="482" mass="54337">MKIRYSLLLIVTLLTSFLFYNCSKTEEIPQDIKINDFVWGGMNAYYKWQGEVLDLADNRFVNRNQLNNYLAGFNAPDDLFYSLISYQNEYPRDPQRIFSWIVDDYIALEDSFQGRRLTSGMKVTLNRYEDGSNNVYAYVRDVVIGSDAENNGVTRGMIFSEINGTQITIGNYNDLFDLNSFTISLADFNGGNPIVNGSTINVTKTDLQENPVKIAKTVFDNGTTKIGYLMYNQFSTEFDDELNNAFATFKADAITDLIVDLRYNGGGSVRSAIYLGSMISTQSNDAIFAKQIWNNKVMSNINNSNFIDYFTDQINNGIVSESINSLNLNTVYFIVSDATASASELVINALKAYIDVKLVGTQTVGKQVGSITLYDSDDYTRNGPNFNTSHAWAIQPIVLEIQNKDNENEPEGYIPEVEIEEDPANLGVLGDPNNEPLLERTIQYILTGSKGVSTQKRSFKTDKIWDSNMTFLDYNNMYVELK</sequence>
<dbReference type="GO" id="GO:0030288">
    <property type="term" value="C:outer membrane-bounded periplasmic space"/>
    <property type="evidence" value="ECO:0007669"/>
    <property type="project" value="TreeGrafter"/>
</dbReference>
<dbReference type="SMART" id="SM00245">
    <property type="entry name" value="TSPc"/>
    <property type="match status" value="1"/>
</dbReference>
<dbReference type="Pfam" id="PF03572">
    <property type="entry name" value="Peptidase_S41"/>
    <property type="match status" value="1"/>
</dbReference>
<keyword evidence="3" id="KW-1185">Reference proteome</keyword>
<dbReference type="Gene3D" id="3.90.226.10">
    <property type="entry name" value="2-enoyl-CoA Hydratase, Chain A, domain 1"/>
    <property type="match status" value="1"/>
</dbReference>
<name>A0A5S5DX53_9FLAO</name>
<dbReference type="SUPFAM" id="SSF52096">
    <property type="entry name" value="ClpP/crotonase"/>
    <property type="match status" value="1"/>
</dbReference>
<dbReference type="Gene3D" id="2.30.42.10">
    <property type="match status" value="1"/>
</dbReference>
<evidence type="ECO:0000313" key="2">
    <source>
        <dbReference type="EMBL" id="TYP99199.1"/>
    </source>
</evidence>
<organism evidence="2 3">
    <name type="scientific">Tenacibaculum adriaticum</name>
    <dbReference type="NCBI Taxonomy" id="413713"/>
    <lineage>
        <taxon>Bacteria</taxon>
        <taxon>Pseudomonadati</taxon>
        <taxon>Bacteroidota</taxon>
        <taxon>Flavobacteriia</taxon>
        <taxon>Flavobacteriales</taxon>
        <taxon>Flavobacteriaceae</taxon>
        <taxon>Tenacibaculum</taxon>
    </lineage>
</organism>
<dbReference type="Gene3D" id="3.30.750.170">
    <property type="match status" value="1"/>
</dbReference>
<evidence type="ECO:0000313" key="3">
    <source>
        <dbReference type="Proteomes" id="UP000323136"/>
    </source>
</evidence>
<dbReference type="GO" id="GO:0006508">
    <property type="term" value="P:proteolysis"/>
    <property type="evidence" value="ECO:0007669"/>
    <property type="project" value="UniProtKB-KW"/>
</dbReference>
<dbReference type="InterPro" id="IPR036034">
    <property type="entry name" value="PDZ_sf"/>
</dbReference>
<dbReference type="InterPro" id="IPR029045">
    <property type="entry name" value="ClpP/crotonase-like_dom_sf"/>
</dbReference>
<dbReference type="InterPro" id="IPR041613">
    <property type="entry name" value="Pept_S41_N"/>
</dbReference>
<dbReference type="GO" id="GO:0004175">
    <property type="term" value="F:endopeptidase activity"/>
    <property type="evidence" value="ECO:0007669"/>
    <property type="project" value="TreeGrafter"/>
</dbReference>
<dbReference type="Pfam" id="PF18294">
    <property type="entry name" value="Pept_S41_N"/>
    <property type="match status" value="1"/>
</dbReference>
<dbReference type="CDD" id="cd07561">
    <property type="entry name" value="Peptidase_S41_CPP_like"/>
    <property type="match status" value="1"/>
</dbReference>
<keyword evidence="2" id="KW-0645">Protease</keyword>
<dbReference type="AlphaFoldDB" id="A0A5S5DX53"/>
<dbReference type="PANTHER" id="PTHR32060">
    <property type="entry name" value="TAIL-SPECIFIC PROTEASE"/>
    <property type="match status" value="1"/>
</dbReference>
<dbReference type="OrthoDB" id="7168509at2"/>
<proteinExistence type="predicted"/>
<dbReference type="InterPro" id="IPR005151">
    <property type="entry name" value="Tail-specific_protease"/>
</dbReference>